<evidence type="ECO:0000313" key="2">
    <source>
        <dbReference type="EMBL" id="ODR07068.1"/>
    </source>
</evidence>
<dbReference type="AlphaFoldDB" id="A0A1E3SZU7"/>
<dbReference type="GO" id="GO:0016787">
    <property type="term" value="F:hydrolase activity"/>
    <property type="evidence" value="ECO:0007669"/>
    <property type="project" value="UniProtKB-KW"/>
</dbReference>
<dbReference type="PANTHER" id="PTHR23024:SF24">
    <property type="entry name" value="ALPHA_BETA HYDROLASE FOLD-3 DOMAIN-CONTAINING PROTEIN"/>
    <property type="match status" value="1"/>
</dbReference>
<reference evidence="3" key="1">
    <citation type="submission" date="2016-09" db="EMBL/GenBank/DDBJ databases">
        <authorList>
            <person name="Greninger A.L."/>
            <person name="Jerome K.R."/>
            <person name="Mcnair B."/>
            <person name="Wallis C."/>
            <person name="Fang F."/>
        </authorList>
    </citation>
    <scope>NUCLEOTIDE SEQUENCE [LARGE SCALE GENOMIC DNA]</scope>
    <source>
        <strain evidence="3">BC1_M4</strain>
    </source>
</reference>
<protein>
    <submittedName>
        <fullName evidence="2">Alpha/beta hydrolase</fullName>
    </submittedName>
</protein>
<feature type="domain" description="Alpha/beta hydrolase fold-3" evidence="1">
    <location>
        <begin position="112"/>
        <end position="326"/>
    </location>
</feature>
<gene>
    <name evidence="2" type="ORF">BHQ21_10085</name>
</gene>
<dbReference type="STRING" id="243061.AWC25_15755"/>
<name>A0A1E3SZU7_9MYCO</name>
<proteinExistence type="predicted"/>
<dbReference type="PANTHER" id="PTHR23024">
    <property type="entry name" value="ARYLACETAMIDE DEACETYLASE"/>
    <property type="match status" value="1"/>
</dbReference>
<sequence>MTNGRLADPDCCLRTDPRSDPRMVEALAPLGLDNNAPTVPLTIDAPLEERLAYAAMCEEGMGAVLGAFAPGIPDADGVATTTATIIGEDGNDVTLYISRPVRPADTGPVPAIVHLHGGGMAIASAADPTYRRLCEHLAGTGLVVVAVEFRNSGGKLGPHPFPAGLNDCAAGVRWVAAHRVELGVSHLVVSGESGGGNLTLTVGHKAKREGWLHEIAGLYVQCPYISNQWHEPPDELPSLRECDGYFISLQQAELLGSLYDPDQQHSNDPTCFAGVATIEDLKGLPPHVISVNELDPMRDEGLAYYRRLVRAGVPAVGRMVAGTCHGGDLMFPAAMPDVFAASVRDLSGFAKSLG</sequence>
<dbReference type="InterPro" id="IPR029058">
    <property type="entry name" value="AB_hydrolase_fold"/>
</dbReference>
<dbReference type="Gene3D" id="3.40.50.1820">
    <property type="entry name" value="alpha/beta hydrolase"/>
    <property type="match status" value="1"/>
</dbReference>
<dbReference type="OrthoDB" id="3206739at2"/>
<accession>A0A1E3SZU7</accession>
<dbReference type="Pfam" id="PF07859">
    <property type="entry name" value="Abhydrolase_3"/>
    <property type="match status" value="1"/>
</dbReference>
<evidence type="ECO:0000259" key="1">
    <source>
        <dbReference type="Pfam" id="PF07859"/>
    </source>
</evidence>
<organism evidence="2 3">
    <name type="scientific">Mycobacterium sherrisii</name>
    <dbReference type="NCBI Taxonomy" id="243061"/>
    <lineage>
        <taxon>Bacteria</taxon>
        <taxon>Bacillati</taxon>
        <taxon>Actinomycetota</taxon>
        <taxon>Actinomycetes</taxon>
        <taxon>Mycobacteriales</taxon>
        <taxon>Mycobacteriaceae</taxon>
        <taxon>Mycobacterium</taxon>
        <taxon>Mycobacterium simiae complex</taxon>
    </lineage>
</organism>
<comment type="caution">
    <text evidence="2">The sequence shown here is derived from an EMBL/GenBank/DDBJ whole genome shotgun (WGS) entry which is preliminary data.</text>
</comment>
<evidence type="ECO:0000313" key="3">
    <source>
        <dbReference type="Proteomes" id="UP000094224"/>
    </source>
</evidence>
<dbReference type="RefSeq" id="WP_069400150.1">
    <property type="nucleotide sequence ID" value="NZ_JACKTB010000043.1"/>
</dbReference>
<dbReference type="Proteomes" id="UP000094224">
    <property type="component" value="Unassembled WGS sequence"/>
</dbReference>
<dbReference type="InterPro" id="IPR050466">
    <property type="entry name" value="Carboxylest/Gibb_receptor"/>
</dbReference>
<dbReference type="SUPFAM" id="SSF53474">
    <property type="entry name" value="alpha/beta-Hydrolases"/>
    <property type="match status" value="1"/>
</dbReference>
<dbReference type="EMBL" id="MIHC01000014">
    <property type="protein sequence ID" value="ODR07068.1"/>
    <property type="molecule type" value="Genomic_DNA"/>
</dbReference>
<keyword evidence="2" id="KW-0378">Hydrolase</keyword>
<keyword evidence="3" id="KW-1185">Reference proteome</keyword>
<dbReference type="InterPro" id="IPR013094">
    <property type="entry name" value="AB_hydrolase_3"/>
</dbReference>